<evidence type="ECO:0000313" key="1">
    <source>
        <dbReference type="EMBL" id="THU89329.1"/>
    </source>
</evidence>
<evidence type="ECO:0000313" key="2">
    <source>
        <dbReference type="Proteomes" id="UP000297245"/>
    </source>
</evidence>
<sequence>MIILQQAQLHRPRGLRKVDNFEGHSHELSKVLRSSLCCRPRHPKLTKEGSMALVNRIYIKSLFVMVDKEYFIKDETTVEKSKIKLTEILRVQHAADACPVLLTQVNSNAHAHASE</sequence>
<dbReference type="EMBL" id="ML179372">
    <property type="protein sequence ID" value="THU89329.1"/>
    <property type="molecule type" value="Genomic_DNA"/>
</dbReference>
<organism evidence="1 2">
    <name type="scientific">Dendrothele bispora (strain CBS 962.96)</name>
    <dbReference type="NCBI Taxonomy" id="1314807"/>
    <lineage>
        <taxon>Eukaryota</taxon>
        <taxon>Fungi</taxon>
        <taxon>Dikarya</taxon>
        <taxon>Basidiomycota</taxon>
        <taxon>Agaricomycotina</taxon>
        <taxon>Agaricomycetes</taxon>
        <taxon>Agaricomycetidae</taxon>
        <taxon>Agaricales</taxon>
        <taxon>Agaricales incertae sedis</taxon>
        <taxon>Dendrothele</taxon>
    </lineage>
</organism>
<reference evidence="1 2" key="1">
    <citation type="journal article" date="2019" name="Nat. Ecol. Evol.">
        <title>Megaphylogeny resolves global patterns of mushroom evolution.</title>
        <authorList>
            <person name="Varga T."/>
            <person name="Krizsan K."/>
            <person name="Foldi C."/>
            <person name="Dima B."/>
            <person name="Sanchez-Garcia M."/>
            <person name="Sanchez-Ramirez S."/>
            <person name="Szollosi G.J."/>
            <person name="Szarkandi J.G."/>
            <person name="Papp V."/>
            <person name="Albert L."/>
            <person name="Andreopoulos W."/>
            <person name="Angelini C."/>
            <person name="Antonin V."/>
            <person name="Barry K.W."/>
            <person name="Bougher N.L."/>
            <person name="Buchanan P."/>
            <person name="Buyck B."/>
            <person name="Bense V."/>
            <person name="Catcheside P."/>
            <person name="Chovatia M."/>
            <person name="Cooper J."/>
            <person name="Damon W."/>
            <person name="Desjardin D."/>
            <person name="Finy P."/>
            <person name="Geml J."/>
            <person name="Haridas S."/>
            <person name="Hughes K."/>
            <person name="Justo A."/>
            <person name="Karasinski D."/>
            <person name="Kautmanova I."/>
            <person name="Kiss B."/>
            <person name="Kocsube S."/>
            <person name="Kotiranta H."/>
            <person name="LaButti K.M."/>
            <person name="Lechner B.E."/>
            <person name="Liimatainen K."/>
            <person name="Lipzen A."/>
            <person name="Lukacs Z."/>
            <person name="Mihaltcheva S."/>
            <person name="Morgado L.N."/>
            <person name="Niskanen T."/>
            <person name="Noordeloos M.E."/>
            <person name="Ohm R.A."/>
            <person name="Ortiz-Santana B."/>
            <person name="Ovrebo C."/>
            <person name="Racz N."/>
            <person name="Riley R."/>
            <person name="Savchenko A."/>
            <person name="Shiryaev A."/>
            <person name="Soop K."/>
            <person name="Spirin V."/>
            <person name="Szebenyi C."/>
            <person name="Tomsovsky M."/>
            <person name="Tulloss R.E."/>
            <person name="Uehling J."/>
            <person name="Grigoriev I.V."/>
            <person name="Vagvolgyi C."/>
            <person name="Papp T."/>
            <person name="Martin F.M."/>
            <person name="Miettinen O."/>
            <person name="Hibbett D.S."/>
            <person name="Nagy L.G."/>
        </authorList>
    </citation>
    <scope>NUCLEOTIDE SEQUENCE [LARGE SCALE GENOMIC DNA]</scope>
    <source>
        <strain evidence="1 2">CBS 962.96</strain>
    </source>
</reference>
<proteinExistence type="predicted"/>
<dbReference type="Proteomes" id="UP000297245">
    <property type="component" value="Unassembled WGS sequence"/>
</dbReference>
<gene>
    <name evidence="1" type="ORF">K435DRAFT_802828</name>
</gene>
<accession>A0A4S8LJK6</accession>
<protein>
    <submittedName>
        <fullName evidence="1">Uncharacterized protein</fullName>
    </submittedName>
</protein>
<name>A0A4S8LJK6_DENBC</name>
<keyword evidence="2" id="KW-1185">Reference proteome</keyword>
<dbReference type="AlphaFoldDB" id="A0A4S8LJK6"/>